<accession>A6GGV9</accession>
<gene>
    <name evidence="2" type="ORF">PPSIR1_24514</name>
</gene>
<dbReference type="OrthoDB" id="274365at2"/>
<dbReference type="InterPro" id="IPR038142">
    <property type="entry name" value="Cytochrome_P460_sp"/>
</dbReference>
<dbReference type="PROSITE" id="PS51257">
    <property type="entry name" value="PROKAR_LIPOPROTEIN"/>
    <property type="match status" value="1"/>
</dbReference>
<dbReference type="Gene3D" id="3.50.70.20">
    <property type="entry name" value="Cytochrome P460"/>
    <property type="match status" value="1"/>
</dbReference>
<dbReference type="STRING" id="391625.PPSIR1_24514"/>
<dbReference type="CDD" id="cd20716">
    <property type="entry name" value="cyt_P460_fam"/>
    <property type="match status" value="1"/>
</dbReference>
<name>A6GGV9_9BACT</name>
<keyword evidence="3" id="KW-1185">Reference proteome</keyword>
<dbReference type="EMBL" id="ABCS01000111">
    <property type="protein sequence ID" value="EDM74900.1"/>
    <property type="molecule type" value="Genomic_DNA"/>
</dbReference>
<evidence type="ECO:0000313" key="3">
    <source>
        <dbReference type="Proteomes" id="UP000005801"/>
    </source>
</evidence>
<reference evidence="2 3" key="1">
    <citation type="submission" date="2007-06" db="EMBL/GenBank/DDBJ databases">
        <authorList>
            <person name="Shimkets L."/>
            <person name="Ferriera S."/>
            <person name="Johnson J."/>
            <person name="Kravitz S."/>
            <person name="Beeson K."/>
            <person name="Sutton G."/>
            <person name="Rogers Y.-H."/>
            <person name="Friedman R."/>
            <person name="Frazier M."/>
            <person name="Venter J.C."/>
        </authorList>
    </citation>
    <scope>NUCLEOTIDE SEQUENCE [LARGE SCALE GENOMIC DNA]</scope>
    <source>
        <strain evidence="2 3">SIR-1</strain>
    </source>
</reference>
<sequence length="191" mass="20356">MTRTRAFTPSPALLGLALPLALAVSAGACDPDEGPAREDPEAILAAVVDYESTMERVDLNGVETIHPVAGGGKTAQIWATPEAAAIFRTLDFDAPPPAEGSVEFPQGTIFVKAIFEPDTGEALDVLQIAAKFEPGYHPAAADWWYAITTRSGEVLMEVEGKGGEVEFCRDCHDSMGGDWDRVIPLSADNLR</sequence>
<organism evidence="2 3">
    <name type="scientific">Plesiocystis pacifica SIR-1</name>
    <dbReference type="NCBI Taxonomy" id="391625"/>
    <lineage>
        <taxon>Bacteria</taxon>
        <taxon>Pseudomonadati</taxon>
        <taxon>Myxococcota</taxon>
        <taxon>Polyangia</taxon>
        <taxon>Nannocystales</taxon>
        <taxon>Nannocystaceae</taxon>
        <taxon>Plesiocystis</taxon>
    </lineage>
</organism>
<dbReference type="RefSeq" id="WP_006975947.1">
    <property type="nucleotide sequence ID" value="NZ_ABCS01000111.1"/>
</dbReference>
<protein>
    <recommendedName>
        <fullName evidence="4">Cytochrome P460 domain-containing protein</fullName>
    </recommendedName>
</protein>
<keyword evidence="1" id="KW-0732">Signal</keyword>
<evidence type="ECO:0008006" key="4">
    <source>
        <dbReference type="Google" id="ProtNLM"/>
    </source>
</evidence>
<evidence type="ECO:0000256" key="1">
    <source>
        <dbReference type="SAM" id="SignalP"/>
    </source>
</evidence>
<feature type="signal peptide" evidence="1">
    <location>
        <begin position="1"/>
        <end position="28"/>
    </location>
</feature>
<feature type="chain" id="PRO_5002694002" description="Cytochrome P460 domain-containing protein" evidence="1">
    <location>
        <begin position="29"/>
        <end position="191"/>
    </location>
</feature>
<dbReference type="Proteomes" id="UP000005801">
    <property type="component" value="Unassembled WGS sequence"/>
</dbReference>
<comment type="caution">
    <text evidence="2">The sequence shown here is derived from an EMBL/GenBank/DDBJ whole genome shotgun (WGS) entry which is preliminary data.</text>
</comment>
<dbReference type="AlphaFoldDB" id="A6GGV9"/>
<proteinExistence type="predicted"/>
<evidence type="ECO:0000313" key="2">
    <source>
        <dbReference type="EMBL" id="EDM74900.1"/>
    </source>
</evidence>